<dbReference type="Pfam" id="PF07352">
    <property type="entry name" value="Phage_Mu_Gam"/>
    <property type="match status" value="1"/>
</dbReference>
<evidence type="ECO:0000313" key="1">
    <source>
        <dbReference type="EMBL" id="GAH84837.1"/>
    </source>
</evidence>
<dbReference type="GO" id="GO:0042262">
    <property type="term" value="P:DNA protection"/>
    <property type="evidence" value="ECO:0007669"/>
    <property type="project" value="InterPro"/>
</dbReference>
<gene>
    <name evidence="1" type="ORF">S03H2_56017</name>
</gene>
<dbReference type="AlphaFoldDB" id="X1ISY8"/>
<protein>
    <recommendedName>
        <fullName evidence="2">Host-nuclease inhibitor protein Gam</fullName>
    </recommendedName>
</protein>
<reference evidence="1" key="1">
    <citation type="journal article" date="2014" name="Front. Microbiol.">
        <title>High frequency of phylogenetically diverse reductive dehalogenase-homologous genes in deep subseafloor sedimentary metagenomes.</title>
        <authorList>
            <person name="Kawai M."/>
            <person name="Futagami T."/>
            <person name="Toyoda A."/>
            <person name="Takaki Y."/>
            <person name="Nishi S."/>
            <person name="Hori S."/>
            <person name="Arai W."/>
            <person name="Tsubouchi T."/>
            <person name="Morono Y."/>
            <person name="Uchiyama I."/>
            <person name="Ito T."/>
            <person name="Fujiyama A."/>
            <person name="Inagaki F."/>
            <person name="Takami H."/>
        </authorList>
    </citation>
    <scope>NUCLEOTIDE SEQUENCE</scope>
    <source>
        <strain evidence="1">Expedition CK06-06</strain>
    </source>
</reference>
<dbReference type="EMBL" id="BARU01035822">
    <property type="protein sequence ID" value="GAH84837.1"/>
    <property type="molecule type" value="Genomic_DNA"/>
</dbReference>
<dbReference type="InterPro" id="IPR009951">
    <property type="entry name" value="Host-nuc_inhib_Gam"/>
</dbReference>
<organism evidence="1">
    <name type="scientific">marine sediment metagenome</name>
    <dbReference type="NCBI Taxonomy" id="412755"/>
    <lineage>
        <taxon>unclassified sequences</taxon>
        <taxon>metagenomes</taxon>
        <taxon>ecological metagenomes</taxon>
    </lineage>
</organism>
<dbReference type="Gene3D" id="1.20.5.170">
    <property type="match status" value="1"/>
</dbReference>
<name>X1ISY8_9ZZZZ</name>
<dbReference type="GO" id="GO:0003690">
    <property type="term" value="F:double-stranded DNA binding"/>
    <property type="evidence" value="ECO:0007669"/>
    <property type="project" value="InterPro"/>
</dbReference>
<dbReference type="SUPFAM" id="SSF161266">
    <property type="entry name" value="Gam-like"/>
    <property type="match status" value="1"/>
</dbReference>
<evidence type="ECO:0008006" key="2">
    <source>
        <dbReference type="Google" id="ProtNLM"/>
    </source>
</evidence>
<proteinExistence type="predicted"/>
<sequence>EMMADTVTQTEAVRQEATRLLGVVGEFDLEAALVEAALNTQIDALKTLHQGTVDSLRHAGKAAQAELEDYCAEHKAELLPEGLKHVPLLYGRIGWRTPPPSVKTQRGTRWEEAARRLRRLGHPNLVREQISVHKPALQESVIAGAITSVDLKAAGLRIVQGRDRFEIKLDHDQIRKLMRG</sequence>
<feature type="non-terminal residue" evidence="1">
    <location>
        <position position="1"/>
    </location>
</feature>
<accession>X1ISY8</accession>
<comment type="caution">
    <text evidence="1">The sequence shown here is derived from an EMBL/GenBank/DDBJ whole genome shotgun (WGS) entry which is preliminary data.</text>
</comment>